<dbReference type="GO" id="GO:0016301">
    <property type="term" value="F:kinase activity"/>
    <property type="evidence" value="ECO:0007669"/>
    <property type="project" value="UniProtKB-KW"/>
</dbReference>
<name>A0A9W7HFF1_HIBTR</name>
<dbReference type="Proteomes" id="UP001165190">
    <property type="component" value="Unassembled WGS sequence"/>
</dbReference>
<feature type="domain" description="Reverse transcriptase Ty1/copia-type" evidence="1">
    <location>
        <begin position="53"/>
        <end position="151"/>
    </location>
</feature>
<proteinExistence type="predicted"/>
<keyword evidence="2" id="KW-0808">Transferase</keyword>
<dbReference type="Pfam" id="PF07727">
    <property type="entry name" value="RVT_2"/>
    <property type="match status" value="1"/>
</dbReference>
<accession>A0A9W7HFF1</accession>
<sequence>MITRSKANIFKPKAYLLHKKVAKIPKHVTVFKALKDIGWRAAVQAEYSAMLDNGTWELQALPLSRKLVGCKWMFKVKRKPDDSVERLKARLVAKGYSHNAGCDFRETYSPVVRSSTIKTVLATTVEKKWTLRQIDINITFLDGELTEEIYMS</sequence>
<keyword evidence="3" id="KW-1185">Reference proteome</keyword>
<dbReference type="InterPro" id="IPR013103">
    <property type="entry name" value="RVT_2"/>
</dbReference>
<comment type="caution">
    <text evidence="2">The sequence shown here is derived from an EMBL/GenBank/DDBJ whole genome shotgun (WGS) entry which is preliminary data.</text>
</comment>
<protein>
    <submittedName>
        <fullName evidence="2">Cysteine-rich RLK (RECEPTOR-like protein kinase) 8</fullName>
    </submittedName>
</protein>
<dbReference type="OrthoDB" id="997331at2759"/>
<reference evidence="2" key="1">
    <citation type="submission" date="2023-05" db="EMBL/GenBank/DDBJ databases">
        <title>Genome and transcriptome analyses reveal genes involved in the formation of fine ridges on petal epidermal cells in Hibiscus trionum.</title>
        <authorList>
            <person name="Koshimizu S."/>
            <person name="Masuda S."/>
            <person name="Ishii T."/>
            <person name="Shirasu K."/>
            <person name="Hoshino A."/>
            <person name="Arita M."/>
        </authorList>
    </citation>
    <scope>NUCLEOTIDE SEQUENCE</scope>
    <source>
        <strain evidence="2">Hamamatsu line</strain>
    </source>
</reference>
<evidence type="ECO:0000259" key="1">
    <source>
        <dbReference type="Pfam" id="PF07727"/>
    </source>
</evidence>
<evidence type="ECO:0000313" key="3">
    <source>
        <dbReference type="Proteomes" id="UP001165190"/>
    </source>
</evidence>
<evidence type="ECO:0000313" key="2">
    <source>
        <dbReference type="EMBL" id="GMI76426.1"/>
    </source>
</evidence>
<gene>
    <name evidence="2" type="ORF">HRI_001311900</name>
</gene>
<dbReference type="EMBL" id="BSYR01000012">
    <property type="protein sequence ID" value="GMI76426.1"/>
    <property type="molecule type" value="Genomic_DNA"/>
</dbReference>
<organism evidence="2 3">
    <name type="scientific">Hibiscus trionum</name>
    <name type="common">Flower of an hour</name>
    <dbReference type="NCBI Taxonomy" id="183268"/>
    <lineage>
        <taxon>Eukaryota</taxon>
        <taxon>Viridiplantae</taxon>
        <taxon>Streptophyta</taxon>
        <taxon>Embryophyta</taxon>
        <taxon>Tracheophyta</taxon>
        <taxon>Spermatophyta</taxon>
        <taxon>Magnoliopsida</taxon>
        <taxon>eudicotyledons</taxon>
        <taxon>Gunneridae</taxon>
        <taxon>Pentapetalae</taxon>
        <taxon>rosids</taxon>
        <taxon>malvids</taxon>
        <taxon>Malvales</taxon>
        <taxon>Malvaceae</taxon>
        <taxon>Malvoideae</taxon>
        <taxon>Hibiscus</taxon>
    </lineage>
</organism>
<dbReference type="AlphaFoldDB" id="A0A9W7HFF1"/>
<keyword evidence="2" id="KW-0418">Kinase</keyword>